<protein>
    <submittedName>
        <fullName evidence="1">Uncharacterized protein</fullName>
    </submittedName>
</protein>
<dbReference type="EMBL" id="CACRSU010000048">
    <property type="protein sequence ID" value="VYT46926.1"/>
    <property type="molecule type" value="Genomic_DNA"/>
</dbReference>
<evidence type="ECO:0000313" key="1">
    <source>
        <dbReference type="EMBL" id="VYT46926.1"/>
    </source>
</evidence>
<dbReference type="AlphaFoldDB" id="A0A6N2WZ98"/>
<proteinExistence type="predicted"/>
<organism evidence="1">
    <name type="scientific">Bacteroides intestinalis</name>
    <dbReference type="NCBI Taxonomy" id="329854"/>
    <lineage>
        <taxon>Bacteria</taxon>
        <taxon>Pseudomonadati</taxon>
        <taxon>Bacteroidota</taxon>
        <taxon>Bacteroidia</taxon>
        <taxon>Bacteroidales</taxon>
        <taxon>Bacteroidaceae</taxon>
        <taxon>Bacteroides</taxon>
    </lineage>
</organism>
<dbReference type="InterPro" id="IPR046233">
    <property type="entry name" value="DUF6266"/>
</dbReference>
<reference evidence="1" key="1">
    <citation type="submission" date="2019-11" db="EMBL/GenBank/DDBJ databases">
        <authorList>
            <person name="Feng L."/>
        </authorList>
    </citation>
    <scope>NUCLEOTIDE SEQUENCE</scope>
    <source>
        <strain evidence="1">BintestinalisLFYP9</strain>
    </source>
</reference>
<gene>
    <name evidence="1" type="ORF">BILFYP9_03972</name>
</gene>
<accession>A0A6N2WZ98</accession>
<name>A0A6N2WZ98_9BACE</name>
<dbReference type="Pfam" id="PF19781">
    <property type="entry name" value="DUF6266"/>
    <property type="match status" value="1"/>
</dbReference>
<sequence>MGIINQGILGGFSGKVGPIVGFRWKSNYYIRARAAKVSNPRTPKQQEQRGKFATAFSFLKTIKPFIRIGYKEFTQDKSAFNSAMSYTLKRAVTGSGKEIKIDFDRALVSMGTLIPVFEGAATQDGNKMHFNWQDNSGMGNAEDTDIAMLLVYNKDKETAVYDTEATLRSTRHAEFQLPSDWQDDELIAYLSFRSADGSCVANSIRLTVTVDKTALPAPDQEASALCTSSDRIPLYPKPKQPIINNVPVKGLTYHTLTGKPFQGRLYGTG</sequence>